<dbReference type="PANTHER" id="PTHR34501">
    <property type="entry name" value="PROTEIN YDDL-RELATED"/>
    <property type="match status" value="1"/>
</dbReference>
<evidence type="ECO:0000256" key="11">
    <source>
        <dbReference type="SAM" id="SignalP"/>
    </source>
</evidence>
<evidence type="ECO:0000313" key="14">
    <source>
        <dbReference type="Proteomes" id="UP000253769"/>
    </source>
</evidence>
<comment type="subcellular location">
    <subcellularLocation>
        <location evidence="1">Cell outer membrane</location>
        <topology evidence="1">Multi-pass membrane protein</topology>
    </subcellularLocation>
</comment>
<dbReference type="GO" id="GO:0006811">
    <property type="term" value="P:monoatomic ion transport"/>
    <property type="evidence" value="ECO:0007669"/>
    <property type="project" value="UniProtKB-KW"/>
</dbReference>
<dbReference type="GO" id="GO:0015288">
    <property type="term" value="F:porin activity"/>
    <property type="evidence" value="ECO:0007669"/>
    <property type="project" value="UniProtKB-KW"/>
</dbReference>
<dbReference type="Gene3D" id="2.40.160.10">
    <property type="entry name" value="Porin"/>
    <property type="match status" value="1"/>
</dbReference>
<dbReference type="SUPFAM" id="SSF56935">
    <property type="entry name" value="Porins"/>
    <property type="match status" value="1"/>
</dbReference>
<name>A0A369WTF5_9GAMM</name>
<evidence type="ECO:0000259" key="12">
    <source>
        <dbReference type="Pfam" id="PF13609"/>
    </source>
</evidence>
<keyword evidence="7" id="KW-0406">Ion transport</keyword>
<gene>
    <name evidence="13" type="ORF">DV711_02215</name>
</gene>
<protein>
    <submittedName>
        <fullName evidence="13">Porin</fullName>
    </submittedName>
</protein>
<comment type="caution">
    <text evidence="13">The sequence shown here is derived from an EMBL/GenBank/DDBJ whole genome shotgun (WGS) entry which is preliminary data.</text>
</comment>
<keyword evidence="10" id="KW-0998">Cell outer membrane</keyword>
<evidence type="ECO:0000256" key="7">
    <source>
        <dbReference type="ARBA" id="ARBA00023065"/>
    </source>
</evidence>
<evidence type="ECO:0000256" key="9">
    <source>
        <dbReference type="ARBA" id="ARBA00023136"/>
    </source>
</evidence>
<dbReference type="InterPro" id="IPR050298">
    <property type="entry name" value="Gram-neg_bact_OMP"/>
</dbReference>
<dbReference type="InterPro" id="IPR023614">
    <property type="entry name" value="Porin_dom_sf"/>
</dbReference>
<evidence type="ECO:0000256" key="6">
    <source>
        <dbReference type="ARBA" id="ARBA00022729"/>
    </source>
</evidence>
<evidence type="ECO:0000256" key="10">
    <source>
        <dbReference type="ARBA" id="ARBA00023237"/>
    </source>
</evidence>
<keyword evidence="14" id="KW-1185">Reference proteome</keyword>
<dbReference type="EMBL" id="QQOH01000001">
    <property type="protein sequence ID" value="RDE24423.1"/>
    <property type="molecule type" value="Genomic_DNA"/>
</dbReference>
<dbReference type="GO" id="GO:0009279">
    <property type="term" value="C:cell outer membrane"/>
    <property type="evidence" value="ECO:0007669"/>
    <property type="project" value="UniProtKB-SubCell"/>
</dbReference>
<evidence type="ECO:0000256" key="1">
    <source>
        <dbReference type="ARBA" id="ARBA00004571"/>
    </source>
</evidence>
<feature type="chain" id="PRO_5017018007" evidence="11">
    <location>
        <begin position="39"/>
        <end position="334"/>
    </location>
</feature>
<comment type="subunit">
    <text evidence="2">Homotrimer.</text>
</comment>
<dbReference type="Pfam" id="PF13609">
    <property type="entry name" value="Porin_4"/>
    <property type="match status" value="1"/>
</dbReference>
<accession>A0A369WTF5</accession>
<keyword evidence="9" id="KW-0472">Membrane</keyword>
<evidence type="ECO:0000313" key="13">
    <source>
        <dbReference type="EMBL" id="RDE24423.1"/>
    </source>
</evidence>
<keyword evidence="6 11" id="KW-0732">Signal</keyword>
<keyword evidence="8" id="KW-0626">Porin</keyword>
<feature type="domain" description="Porin" evidence="12">
    <location>
        <begin position="24"/>
        <end position="312"/>
    </location>
</feature>
<dbReference type="InterPro" id="IPR033900">
    <property type="entry name" value="Gram_neg_porin_domain"/>
</dbReference>
<evidence type="ECO:0000256" key="5">
    <source>
        <dbReference type="ARBA" id="ARBA00022692"/>
    </source>
</evidence>
<organism evidence="13 14">
    <name type="scientific">Motiliproteus coralliicola</name>
    <dbReference type="NCBI Taxonomy" id="2283196"/>
    <lineage>
        <taxon>Bacteria</taxon>
        <taxon>Pseudomonadati</taxon>
        <taxon>Pseudomonadota</taxon>
        <taxon>Gammaproteobacteria</taxon>
        <taxon>Oceanospirillales</taxon>
        <taxon>Oceanospirillaceae</taxon>
        <taxon>Motiliproteus</taxon>
    </lineage>
</organism>
<evidence type="ECO:0000256" key="3">
    <source>
        <dbReference type="ARBA" id="ARBA00022448"/>
    </source>
</evidence>
<evidence type="ECO:0000256" key="4">
    <source>
        <dbReference type="ARBA" id="ARBA00022452"/>
    </source>
</evidence>
<dbReference type="Proteomes" id="UP000253769">
    <property type="component" value="Unassembled WGS sequence"/>
</dbReference>
<evidence type="ECO:0000256" key="8">
    <source>
        <dbReference type="ARBA" id="ARBA00023114"/>
    </source>
</evidence>
<keyword evidence="4" id="KW-1134">Transmembrane beta strand</keyword>
<reference evidence="13 14" key="1">
    <citation type="submission" date="2018-07" db="EMBL/GenBank/DDBJ databases">
        <title>Motiliproteus coralliicola sp. nov., a bacterium isolated from Coral.</title>
        <authorList>
            <person name="Wang G."/>
        </authorList>
    </citation>
    <scope>NUCLEOTIDE SEQUENCE [LARGE SCALE GENOMIC DNA]</scope>
    <source>
        <strain evidence="13 14">C34</strain>
    </source>
</reference>
<dbReference type="PANTHER" id="PTHR34501:SF9">
    <property type="entry name" value="MAJOR OUTER MEMBRANE PROTEIN P.IA"/>
    <property type="match status" value="1"/>
</dbReference>
<keyword evidence="5" id="KW-0812">Transmembrane</keyword>
<dbReference type="GO" id="GO:0046930">
    <property type="term" value="C:pore complex"/>
    <property type="evidence" value="ECO:0007669"/>
    <property type="project" value="UniProtKB-KW"/>
</dbReference>
<keyword evidence="3" id="KW-0813">Transport</keyword>
<dbReference type="OrthoDB" id="8957883at2"/>
<feature type="signal peptide" evidence="11">
    <location>
        <begin position="1"/>
        <end position="38"/>
    </location>
</feature>
<sequence>MGLCVHNELRTKMKKSVSHALPALVAMGAMSVSGSVLAEAGPFTIYGTVEVRSVDRDDTDLDTFVDAARLGAKQSIKLDKFDDLEARWQIEFDLANNAGLGTDDRDVGDVGVRKAQINLKNGFGEAIFGRQNNLMAAAKKIDQFKNDSGVFTQGPDRVGNALSYVTPSFGPVNGFVQVISDVDADDSTPAEDADGYTLGLSVVGDSYDVQASYYEVDEDFDSGEVELTSLGGSVSLGLLGVFATYQNEEVTGNELMGLGASYKVEDVTFKAGYRAFDNDASQEGSAVHLLADYDLGEGVSAFVQYVEYDSDAETNFGHGDALSVGVAYNFSAGI</sequence>
<evidence type="ECO:0000256" key="2">
    <source>
        <dbReference type="ARBA" id="ARBA00011233"/>
    </source>
</evidence>
<dbReference type="AlphaFoldDB" id="A0A369WTF5"/>
<proteinExistence type="predicted"/>